<organism evidence="3 4">
    <name type="scientific">Coemansia spiralis</name>
    <dbReference type="NCBI Taxonomy" id="417178"/>
    <lineage>
        <taxon>Eukaryota</taxon>
        <taxon>Fungi</taxon>
        <taxon>Fungi incertae sedis</taxon>
        <taxon>Zoopagomycota</taxon>
        <taxon>Kickxellomycotina</taxon>
        <taxon>Kickxellomycetes</taxon>
        <taxon>Kickxellales</taxon>
        <taxon>Kickxellaceae</taxon>
        <taxon>Coemansia</taxon>
    </lineage>
</organism>
<feature type="compositionally biased region" description="Low complexity" evidence="1">
    <location>
        <begin position="377"/>
        <end position="388"/>
    </location>
</feature>
<feature type="region of interest" description="Disordered" evidence="1">
    <location>
        <begin position="438"/>
        <end position="587"/>
    </location>
</feature>
<evidence type="ECO:0000313" key="4">
    <source>
        <dbReference type="Proteomes" id="UP001151516"/>
    </source>
</evidence>
<dbReference type="EMBL" id="JANBTX010000153">
    <property type="protein sequence ID" value="KAJ2685438.1"/>
    <property type="molecule type" value="Genomic_DNA"/>
</dbReference>
<comment type="caution">
    <text evidence="3">The sequence shown here is derived from an EMBL/GenBank/DDBJ whole genome shotgun (WGS) entry which is preliminary data.</text>
</comment>
<dbReference type="OrthoDB" id="5724053at2759"/>
<proteinExistence type="predicted"/>
<feature type="compositionally biased region" description="Polar residues" evidence="1">
    <location>
        <begin position="1162"/>
        <end position="1172"/>
    </location>
</feature>
<feature type="compositionally biased region" description="Polar residues" evidence="1">
    <location>
        <begin position="158"/>
        <end position="174"/>
    </location>
</feature>
<keyword evidence="2" id="KW-0732">Signal</keyword>
<name>A0A9W8GC89_9FUNG</name>
<protein>
    <recommendedName>
        <fullName evidence="5">Transmembrane protein</fullName>
    </recommendedName>
</protein>
<feature type="chain" id="PRO_5040916283" description="Transmembrane protein" evidence="2">
    <location>
        <begin position="19"/>
        <end position="1172"/>
    </location>
</feature>
<feature type="compositionally biased region" description="Low complexity" evidence="1">
    <location>
        <begin position="462"/>
        <end position="475"/>
    </location>
</feature>
<feature type="compositionally biased region" description="Polar residues" evidence="1">
    <location>
        <begin position="894"/>
        <end position="907"/>
    </location>
</feature>
<feature type="compositionally biased region" description="Low complexity" evidence="1">
    <location>
        <begin position="489"/>
        <end position="509"/>
    </location>
</feature>
<feature type="compositionally biased region" description="Low complexity" evidence="1">
    <location>
        <begin position="939"/>
        <end position="954"/>
    </location>
</feature>
<feature type="compositionally biased region" description="Polar residues" evidence="1">
    <location>
        <begin position="76"/>
        <end position="89"/>
    </location>
</feature>
<feature type="compositionally biased region" description="Basic residues" evidence="1">
    <location>
        <begin position="1005"/>
        <end position="1027"/>
    </location>
</feature>
<feature type="compositionally biased region" description="Polar residues" evidence="1">
    <location>
        <begin position="786"/>
        <end position="801"/>
    </location>
</feature>
<dbReference type="Proteomes" id="UP001151516">
    <property type="component" value="Unassembled WGS sequence"/>
</dbReference>
<feature type="compositionally biased region" description="Basic and acidic residues" evidence="1">
    <location>
        <begin position="690"/>
        <end position="705"/>
    </location>
</feature>
<feature type="compositionally biased region" description="Polar residues" evidence="1">
    <location>
        <begin position="338"/>
        <end position="352"/>
    </location>
</feature>
<feature type="signal peptide" evidence="2">
    <location>
        <begin position="1"/>
        <end position="18"/>
    </location>
</feature>
<evidence type="ECO:0000313" key="3">
    <source>
        <dbReference type="EMBL" id="KAJ2685438.1"/>
    </source>
</evidence>
<keyword evidence="4" id="KW-1185">Reference proteome</keyword>
<gene>
    <name evidence="3" type="ORF">IWW39_004263</name>
</gene>
<feature type="region of interest" description="Disordered" evidence="1">
    <location>
        <begin position="334"/>
        <end position="388"/>
    </location>
</feature>
<reference evidence="3" key="1">
    <citation type="submission" date="2022-07" db="EMBL/GenBank/DDBJ databases">
        <title>Phylogenomic reconstructions and comparative analyses of Kickxellomycotina fungi.</title>
        <authorList>
            <person name="Reynolds N.K."/>
            <person name="Stajich J.E."/>
            <person name="Barry K."/>
            <person name="Grigoriev I.V."/>
            <person name="Crous P."/>
            <person name="Smith M.E."/>
        </authorList>
    </citation>
    <scope>NUCLEOTIDE SEQUENCE</scope>
    <source>
        <strain evidence="3">CBS 109367</strain>
    </source>
</reference>
<feature type="compositionally biased region" description="Polar residues" evidence="1">
    <location>
        <begin position="918"/>
        <end position="933"/>
    </location>
</feature>
<feature type="region of interest" description="Disordered" evidence="1">
    <location>
        <begin position="137"/>
        <end position="174"/>
    </location>
</feature>
<feature type="compositionally biased region" description="Polar residues" evidence="1">
    <location>
        <begin position="869"/>
        <end position="879"/>
    </location>
</feature>
<feature type="region of interest" description="Disordered" evidence="1">
    <location>
        <begin position="764"/>
        <end position="1068"/>
    </location>
</feature>
<evidence type="ECO:0000256" key="2">
    <source>
        <dbReference type="SAM" id="SignalP"/>
    </source>
</evidence>
<feature type="region of interest" description="Disordered" evidence="1">
    <location>
        <begin position="1133"/>
        <end position="1172"/>
    </location>
</feature>
<evidence type="ECO:0000256" key="1">
    <source>
        <dbReference type="SAM" id="MobiDB-lite"/>
    </source>
</evidence>
<feature type="compositionally biased region" description="Basic and acidic residues" evidence="1">
    <location>
        <begin position="630"/>
        <end position="641"/>
    </location>
</feature>
<feature type="region of interest" description="Disordered" evidence="1">
    <location>
        <begin position="71"/>
        <end position="94"/>
    </location>
</feature>
<dbReference type="AlphaFoldDB" id="A0A9W8GC89"/>
<feature type="compositionally biased region" description="Low complexity" evidence="1">
    <location>
        <begin position="1133"/>
        <end position="1144"/>
    </location>
</feature>
<feature type="compositionally biased region" description="Acidic residues" evidence="1">
    <location>
        <begin position="476"/>
        <end position="486"/>
    </location>
</feature>
<sequence length="1172" mass="120663">MKIVTVTIFATLLSGANAWHQNFIGWRAGGVPCIVASGDGTEWLARLGVLCPPDWEDQLVGSLVGKRRVYPPRATRPSNEVATGHTSSALPARPTLSPPTAWYDRLIAWTPDELPWKAVAHGAAKWVSWLGELRLPSRGGQSGESATGLRLSRRNETAKATPTPTVDSPTEPSSIAPTAWLTVTTQYWPLPRGYPHFCEPATVTAPCPATATQPACPTVAAQLAELEVDGAAAATFEGLGPFADLTWAVVTAVALTFTFVNAMFYGLAAKSAKGKGSPLSEYALVNQGKLEELLSVLLTGPSDDRWRRALVAAAGDMLLARTIAKLSLVDSVDGPAPSTDTQLTAPTENVQLNAPANNPEPPAPTNDVEFPAPETRPTTQLAAAQSAAPQPATLAAKLATPAAQPAAVQVAAVQPALPADVQPVASMESVLVPMPEMEPALAPVPNPGPATDGGTIEDADESSSNSGSEDNGPSDSSDDNSDDDDGLTPSADAQPATQPDAAQDEAPAPRAEDDALTTGAKDNAPTTGVRDDAPIAGAEVVAPGATQPAQPATLADAQLAQPADAQLDAPSADVEVDAPSANTEVDAPAAGAKIVELAADTQPEVPADIRPAAWPTITCVVAPSIEPLSDDSKVNNADDAKPTAAASRGIYHSPSFSDSAQRTADGIIEGGDKLGSASPTVGSHVAESSSSDRPDKEGPEPESKPETPINGPGVADRKPNGAIRDMVYVGYYDSEGDGKNGSAVKPVYKSPLAANSLVSLANERRRLRSMPRRPPVDLQVLAPAKNISSQQPARTSQNSTEPRAVWYGGFSAPEPRQPSTRGNGPANVSELGGPANANGAVSPMGGRRDLRELPGGQLSDSPVGGAPLSNITNLPSVSFSFDFGDTRNVRFGGSSATEPSQRSSHGSDSGDLNKVSKPANSASTAGSQLLDNASPSPLPVNSSSSSSGGTVVSLIPTVQPGEPAAPTGSLATQSTAPPAFNTEAKAVESSDEPDSDAEGAGQCKTARRKKHRKHKRSKRNQARRRRKEAAALAAAEHISEPDNAPDAASPQNPLAPIPEPVTTGAVPETPSILGLDAIAVGNSGSVVEAPNNNDFESLLEFVHNLTDEGLEQVRANMMATGIPIDDELFGVPTEATAPAALAETAETEESGDRPSASGAVQHPTTTSSVQPN</sequence>
<feature type="region of interest" description="Disordered" evidence="1">
    <location>
        <begin position="626"/>
        <end position="721"/>
    </location>
</feature>
<feature type="compositionally biased region" description="Polar residues" evidence="1">
    <location>
        <begin position="677"/>
        <end position="689"/>
    </location>
</feature>
<evidence type="ECO:0008006" key="5">
    <source>
        <dbReference type="Google" id="ProtNLM"/>
    </source>
</evidence>
<accession>A0A9W8GC89</accession>
<feature type="compositionally biased region" description="Low complexity" evidence="1">
    <location>
        <begin position="542"/>
        <end position="570"/>
    </location>
</feature>